<comment type="similarity">
    <text evidence="1">Belongs to the NAD(P)-dependent epimerase/dehydratase family.</text>
</comment>
<gene>
    <name evidence="3" type="ORF">A3D83_01350</name>
</gene>
<feature type="non-terminal residue" evidence="3">
    <location>
        <position position="1"/>
    </location>
</feature>
<dbReference type="AlphaFoldDB" id="A0A1F5JY96"/>
<organism evidence="3 4">
    <name type="scientific">Candidatus Daviesbacteria bacterium RIFCSPHIGHO2_02_FULL_41_10</name>
    <dbReference type="NCBI Taxonomy" id="1797774"/>
    <lineage>
        <taxon>Bacteria</taxon>
        <taxon>Candidatus Daviesiibacteriota</taxon>
    </lineage>
</organism>
<dbReference type="InterPro" id="IPR001509">
    <property type="entry name" value="Epimerase_deHydtase"/>
</dbReference>
<dbReference type="EMBL" id="MFDB01000008">
    <property type="protein sequence ID" value="OGE33598.1"/>
    <property type="molecule type" value="Genomic_DNA"/>
</dbReference>
<evidence type="ECO:0000256" key="1">
    <source>
        <dbReference type="ARBA" id="ARBA00007637"/>
    </source>
</evidence>
<evidence type="ECO:0000313" key="3">
    <source>
        <dbReference type="EMBL" id="OGE33598.1"/>
    </source>
</evidence>
<proteinExistence type="inferred from homology"/>
<dbReference type="Gene3D" id="3.90.25.10">
    <property type="entry name" value="UDP-galactose 4-epimerase, domain 1"/>
    <property type="match status" value="1"/>
</dbReference>
<dbReference type="PRINTS" id="PR01713">
    <property type="entry name" value="NUCEPIMERASE"/>
</dbReference>
<dbReference type="InterPro" id="IPR036291">
    <property type="entry name" value="NAD(P)-bd_dom_sf"/>
</dbReference>
<accession>A0A1F5JY96</accession>
<comment type="caution">
    <text evidence="3">The sequence shown here is derived from an EMBL/GenBank/DDBJ whole genome shotgun (WGS) entry which is preliminary data.</text>
</comment>
<sequence length="266" mass="30828">GKVKILKVSLSIEKTLKKIPKILESTNFLFHLAALPRIERSIDDPIGTHQANVEGTLVALELARQLKIKRFFFTSSSSVYGIQKRLPLFESLLPNPQNTYAYQKLMGEYYAEIYSRTYSLNIIIFRLFNVYGPRMFSKGSYKLVFTKWLEQIKNREPLTIYGKGDQTRDFTYIDDVIKGLILGMTSELKNPFEIINLGGGQQKSIKEMAKLFKKNVQFLPPRPYEEKFKEADIQKAKKILGWKPETSIDRGIKNLLNYYTTYSTIR</sequence>
<name>A0A1F5JY96_9BACT</name>
<protein>
    <recommendedName>
        <fullName evidence="2">NAD-dependent epimerase/dehydratase domain-containing protein</fullName>
    </recommendedName>
</protein>
<dbReference type="Gene3D" id="3.40.50.720">
    <property type="entry name" value="NAD(P)-binding Rossmann-like Domain"/>
    <property type="match status" value="1"/>
</dbReference>
<dbReference type="Pfam" id="PF01370">
    <property type="entry name" value="Epimerase"/>
    <property type="match status" value="1"/>
</dbReference>
<dbReference type="Proteomes" id="UP000177258">
    <property type="component" value="Unassembled WGS sequence"/>
</dbReference>
<evidence type="ECO:0000313" key="4">
    <source>
        <dbReference type="Proteomes" id="UP000177258"/>
    </source>
</evidence>
<dbReference type="PANTHER" id="PTHR43000">
    <property type="entry name" value="DTDP-D-GLUCOSE 4,6-DEHYDRATASE-RELATED"/>
    <property type="match status" value="1"/>
</dbReference>
<evidence type="ECO:0000259" key="2">
    <source>
        <dbReference type="Pfam" id="PF01370"/>
    </source>
</evidence>
<feature type="domain" description="NAD-dependent epimerase/dehydratase" evidence="2">
    <location>
        <begin position="6"/>
        <end position="198"/>
    </location>
</feature>
<reference evidence="3 4" key="1">
    <citation type="journal article" date="2016" name="Nat. Commun.">
        <title>Thousands of microbial genomes shed light on interconnected biogeochemical processes in an aquifer system.</title>
        <authorList>
            <person name="Anantharaman K."/>
            <person name="Brown C.T."/>
            <person name="Hug L.A."/>
            <person name="Sharon I."/>
            <person name="Castelle C.J."/>
            <person name="Probst A.J."/>
            <person name="Thomas B.C."/>
            <person name="Singh A."/>
            <person name="Wilkins M.J."/>
            <person name="Karaoz U."/>
            <person name="Brodie E.L."/>
            <person name="Williams K.H."/>
            <person name="Hubbard S.S."/>
            <person name="Banfield J.F."/>
        </authorList>
    </citation>
    <scope>NUCLEOTIDE SEQUENCE [LARGE SCALE GENOMIC DNA]</scope>
</reference>
<dbReference type="SUPFAM" id="SSF51735">
    <property type="entry name" value="NAD(P)-binding Rossmann-fold domains"/>
    <property type="match status" value="1"/>
</dbReference>